<proteinExistence type="inferred from homology"/>
<keyword evidence="7" id="KW-1015">Disulfide bond</keyword>
<evidence type="ECO:0000256" key="8">
    <source>
        <dbReference type="SAM" id="Phobius"/>
    </source>
</evidence>
<dbReference type="PRINTS" id="PR00092">
    <property type="entry name" value="TYROSINASE"/>
</dbReference>
<dbReference type="InterPro" id="IPR050316">
    <property type="entry name" value="Tyrosinase/Hemocyanin"/>
</dbReference>
<reference evidence="11" key="1">
    <citation type="submission" date="2020-03" db="EMBL/GenBank/DDBJ databases">
        <title>A high-quality chromosome-level genome assembly of a woody plant with both climbing and erect habits, Rhamnella rubrinervis.</title>
        <authorList>
            <person name="Lu Z."/>
            <person name="Yang Y."/>
            <person name="Zhu X."/>
            <person name="Sun Y."/>
        </authorList>
    </citation>
    <scope>NUCLEOTIDE SEQUENCE</scope>
    <source>
        <strain evidence="11">BYM</strain>
        <tissue evidence="11">Leaf</tissue>
    </source>
</reference>
<gene>
    <name evidence="11" type="ORF">FNV43_RR22810</name>
</gene>
<name>A0A8K0GST7_9ROSA</name>
<feature type="domain" description="Tyrosinase copper-binding" evidence="10">
    <location>
        <begin position="332"/>
        <end position="343"/>
    </location>
</feature>
<dbReference type="InterPro" id="IPR002227">
    <property type="entry name" value="Tyrosinase_Cu-bd"/>
</dbReference>
<dbReference type="GO" id="GO:0046872">
    <property type="term" value="F:metal ion binding"/>
    <property type="evidence" value="ECO:0007669"/>
    <property type="project" value="UniProtKB-KW"/>
</dbReference>
<feature type="transmembrane region" description="Helical" evidence="8">
    <location>
        <begin position="12"/>
        <end position="30"/>
    </location>
</feature>
<feature type="domain" description="Tyrosinase copper-binding" evidence="9">
    <location>
        <begin position="174"/>
        <end position="191"/>
    </location>
</feature>
<evidence type="ECO:0000256" key="6">
    <source>
        <dbReference type="ARBA" id="ARBA00023008"/>
    </source>
</evidence>
<dbReference type="GO" id="GO:0004097">
    <property type="term" value="F:catechol oxidase activity"/>
    <property type="evidence" value="ECO:0007669"/>
    <property type="project" value="InterPro"/>
</dbReference>
<comment type="caution">
    <text evidence="11">The sequence shown here is derived from an EMBL/GenBank/DDBJ whole genome shotgun (WGS) entry which is preliminary data.</text>
</comment>
<keyword evidence="5" id="KW-0560">Oxidoreductase</keyword>
<comment type="cofactor">
    <cofactor evidence="1">
        <name>Cu(2+)</name>
        <dbReference type="ChEBI" id="CHEBI:29036"/>
    </cofactor>
</comment>
<comment type="similarity">
    <text evidence="2">Belongs to the tyrosinase family.</text>
</comment>
<keyword evidence="6" id="KW-0186">Copper</keyword>
<evidence type="ECO:0000256" key="4">
    <source>
        <dbReference type="ARBA" id="ARBA00022784"/>
    </source>
</evidence>
<evidence type="ECO:0000256" key="2">
    <source>
        <dbReference type="ARBA" id="ARBA00009928"/>
    </source>
</evidence>
<keyword evidence="8" id="KW-1133">Transmembrane helix</keyword>
<evidence type="ECO:0000256" key="3">
    <source>
        <dbReference type="ARBA" id="ARBA00022723"/>
    </source>
</evidence>
<evidence type="ECO:0000256" key="5">
    <source>
        <dbReference type="ARBA" id="ARBA00023002"/>
    </source>
</evidence>
<dbReference type="OrthoDB" id="6132182at2759"/>
<dbReference type="PROSITE" id="PS00497">
    <property type="entry name" value="TYROSINASE_1"/>
    <property type="match status" value="1"/>
</dbReference>
<organism evidence="11 12">
    <name type="scientific">Rhamnella rubrinervis</name>
    <dbReference type="NCBI Taxonomy" id="2594499"/>
    <lineage>
        <taxon>Eukaryota</taxon>
        <taxon>Viridiplantae</taxon>
        <taxon>Streptophyta</taxon>
        <taxon>Embryophyta</taxon>
        <taxon>Tracheophyta</taxon>
        <taxon>Spermatophyta</taxon>
        <taxon>Magnoliopsida</taxon>
        <taxon>eudicotyledons</taxon>
        <taxon>Gunneridae</taxon>
        <taxon>Pentapetalae</taxon>
        <taxon>rosids</taxon>
        <taxon>fabids</taxon>
        <taxon>Rosales</taxon>
        <taxon>Rhamnaceae</taxon>
        <taxon>rhamnoid group</taxon>
        <taxon>Rhamneae</taxon>
        <taxon>Rhamnella</taxon>
    </lineage>
</organism>
<dbReference type="InterPro" id="IPR008922">
    <property type="entry name" value="Di-copper_centre_dom_sf"/>
</dbReference>
<dbReference type="Pfam" id="PF12142">
    <property type="entry name" value="PPO1_DWL"/>
    <property type="match status" value="1"/>
</dbReference>
<accession>A0A8K0GST7</accession>
<evidence type="ECO:0000259" key="10">
    <source>
        <dbReference type="PROSITE" id="PS00498"/>
    </source>
</evidence>
<dbReference type="AlphaFoldDB" id="A0A8K0GST7"/>
<dbReference type="PANTHER" id="PTHR11474:SF128">
    <property type="entry name" value="AUREUSIDIN SYNTHASE-LIKE"/>
    <property type="match status" value="1"/>
</dbReference>
<dbReference type="Proteomes" id="UP000796880">
    <property type="component" value="Unassembled WGS sequence"/>
</dbReference>
<evidence type="ECO:0000259" key="9">
    <source>
        <dbReference type="PROSITE" id="PS00497"/>
    </source>
</evidence>
<dbReference type="InterPro" id="IPR022739">
    <property type="entry name" value="Polyphenol_oxidase_cen"/>
</dbReference>
<keyword evidence="8" id="KW-0812">Transmembrane</keyword>
<keyword evidence="12" id="KW-1185">Reference proteome</keyword>
<dbReference type="Pfam" id="PF12143">
    <property type="entry name" value="PPO1_KFDV"/>
    <property type="match status" value="1"/>
</dbReference>
<evidence type="ECO:0000313" key="12">
    <source>
        <dbReference type="Proteomes" id="UP000796880"/>
    </source>
</evidence>
<keyword evidence="4" id="KW-0883">Thioether bond</keyword>
<dbReference type="InterPro" id="IPR022740">
    <property type="entry name" value="Polyphenol_oxidase_C"/>
</dbReference>
<dbReference type="EMBL" id="VOIH02000010">
    <property type="protein sequence ID" value="KAF3435718.1"/>
    <property type="molecule type" value="Genomic_DNA"/>
</dbReference>
<dbReference type="Gene3D" id="1.10.1280.10">
    <property type="entry name" value="Di-copper center containing domain from catechol oxidase"/>
    <property type="match status" value="1"/>
</dbReference>
<protein>
    <recommendedName>
        <fullName evidence="9 10">Tyrosinase copper-binding domain-containing protein</fullName>
    </recommendedName>
</protein>
<evidence type="ECO:0000256" key="1">
    <source>
        <dbReference type="ARBA" id="ARBA00001973"/>
    </source>
</evidence>
<evidence type="ECO:0000313" key="11">
    <source>
        <dbReference type="EMBL" id="KAF3435718.1"/>
    </source>
</evidence>
<dbReference type="PROSITE" id="PS00498">
    <property type="entry name" value="TYROSINASE_2"/>
    <property type="match status" value="1"/>
</dbReference>
<dbReference type="Pfam" id="PF00264">
    <property type="entry name" value="Tyrosinase"/>
    <property type="match status" value="1"/>
</dbReference>
<keyword evidence="3" id="KW-0479">Metal-binding</keyword>
<keyword evidence="8" id="KW-0472">Membrane</keyword>
<evidence type="ECO:0000256" key="7">
    <source>
        <dbReference type="ARBA" id="ARBA00023157"/>
    </source>
</evidence>
<dbReference type="PANTHER" id="PTHR11474">
    <property type="entry name" value="TYROSINASE FAMILY MEMBER"/>
    <property type="match status" value="1"/>
</dbReference>
<sequence>MEAAATAKECGFALTLMVITVIVVAPLIILSSNELWEFGHTFLQTFRGDEDHMPLDDHLDVDADKLVTSPNLTSCHQSYGRDDLLVDCCPPEIAATQKFIDFTFPDPSTPQRVRRPAHLLDDDYIAKYNKAVSIMKSLPYSDPRSFRRQADMHCIYCTGAYNKKYSNNVSLNIHGSWFFFPWHRMYLYFHERILRSFIDDDVFALPFWNWDSPDGMTIPEMFLNHEALSHIQRDASHFPPRVVDFDFKGEESGLGPEEQVEKNLAMMYHQMVSGAKNTGLFMGCAYYPGEGGFCDGPGTLELVPHNTLHAWVGSSFNPQREDMGAFYSAARDPIFYAHHSNIDRMWEVWMELHGKAIDDPARLGSYFYFYDENLQLVRVKVSDVVNITNLGYAYEKVDLPWLNKRPKPCVAPRLARHVLKMRDDNNVSRLLLPSSPSSHAEFGASGRSLETSMTVMVYRPRYKSTKKEKEEEEEVLVVYGIDVRSNLYVKFDVFVNLVDDTINIGPGFREFAGTFVRLPQATNNDVGDRKRILKLGISELVQDLEAEGDESIWVTLLPRTRSSCINTTIDGICIEYMG</sequence>
<dbReference type="SUPFAM" id="SSF48056">
    <property type="entry name" value="Di-copper centre-containing domain"/>
    <property type="match status" value="1"/>
</dbReference>